<evidence type="ECO:0000313" key="3">
    <source>
        <dbReference type="Proteomes" id="UP000547976"/>
    </source>
</evidence>
<evidence type="ECO:0000256" key="1">
    <source>
        <dbReference type="SAM" id="MobiDB-lite"/>
    </source>
</evidence>
<dbReference type="OrthoDB" id="5038285at2759"/>
<gene>
    <name evidence="2" type="ORF">FSUBG_11457</name>
</gene>
<evidence type="ECO:0000313" key="2">
    <source>
        <dbReference type="EMBL" id="KAF5588600.1"/>
    </source>
</evidence>
<feature type="region of interest" description="Disordered" evidence="1">
    <location>
        <begin position="84"/>
        <end position="106"/>
    </location>
</feature>
<keyword evidence="3" id="KW-1185">Reference proteome</keyword>
<dbReference type="GeneID" id="59310859"/>
<sequence>MQDLLDQLNPTHKISRSLKTSITRIQRFNEIDRPGVLSLWQDLLHTPRALPFHAGEFSRQVEPRSLFDRRGDRNPDISILIVDTNNDSEEGLPEPDNELEEPFSRMKKKSKVRNVFGKMYNPIQWKVMRKRKNGDYDGDDELNQLDTKRTKRFKTQECIPFQQNQNI</sequence>
<accession>A0A8H5L908</accession>
<organism evidence="2 3">
    <name type="scientific">Gibberella subglutinans</name>
    <name type="common">Fusarium subglutinans</name>
    <dbReference type="NCBI Taxonomy" id="42677"/>
    <lineage>
        <taxon>Eukaryota</taxon>
        <taxon>Fungi</taxon>
        <taxon>Dikarya</taxon>
        <taxon>Ascomycota</taxon>
        <taxon>Pezizomycotina</taxon>
        <taxon>Sordariomycetes</taxon>
        <taxon>Hypocreomycetidae</taxon>
        <taxon>Hypocreales</taxon>
        <taxon>Nectriaceae</taxon>
        <taxon>Fusarium</taxon>
        <taxon>Fusarium fujikuroi species complex</taxon>
    </lineage>
</organism>
<feature type="compositionally biased region" description="Acidic residues" evidence="1">
    <location>
        <begin position="86"/>
        <end position="101"/>
    </location>
</feature>
<name>A0A8H5L908_GIBSU</name>
<protein>
    <submittedName>
        <fullName evidence="2">Uncharacterized protein</fullName>
    </submittedName>
</protein>
<dbReference type="EMBL" id="JAAOAV010000217">
    <property type="protein sequence ID" value="KAF5588600.1"/>
    <property type="molecule type" value="Genomic_DNA"/>
</dbReference>
<comment type="caution">
    <text evidence="2">The sequence shown here is derived from an EMBL/GenBank/DDBJ whole genome shotgun (WGS) entry which is preliminary data.</text>
</comment>
<reference evidence="2 3" key="1">
    <citation type="submission" date="2020-05" db="EMBL/GenBank/DDBJ databases">
        <title>Identification and distribution of gene clusters putatively required for synthesis of sphingolipid metabolism inhibitors in phylogenetically diverse species of the filamentous fungus Fusarium.</title>
        <authorList>
            <person name="Kim H.-S."/>
            <person name="Busman M."/>
            <person name="Brown D.W."/>
            <person name="Divon H."/>
            <person name="Uhlig S."/>
            <person name="Proctor R.H."/>
        </authorList>
    </citation>
    <scope>NUCLEOTIDE SEQUENCE [LARGE SCALE GENOMIC DNA]</scope>
    <source>
        <strain evidence="2 3">NRRL 66333</strain>
    </source>
</reference>
<dbReference type="RefSeq" id="XP_036533088.1">
    <property type="nucleotide sequence ID" value="XM_036676141.1"/>
</dbReference>
<dbReference type="AlphaFoldDB" id="A0A8H5L908"/>
<proteinExistence type="predicted"/>
<dbReference type="Proteomes" id="UP000547976">
    <property type="component" value="Unassembled WGS sequence"/>
</dbReference>